<dbReference type="GeneID" id="62639938"/>
<evidence type="ECO:0000256" key="1">
    <source>
        <dbReference type="ARBA" id="ARBA00022714"/>
    </source>
</evidence>
<evidence type="ECO:0000313" key="8">
    <source>
        <dbReference type="EMBL" id="MBM2415657.1"/>
    </source>
</evidence>
<evidence type="ECO:0000313" key="7">
    <source>
        <dbReference type="EMBL" id="MBM2410990.1"/>
    </source>
</evidence>
<evidence type="ECO:0000313" key="9">
    <source>
        <dbReference type="Proteomes" id="UP000755667"/>
    </source>
</evidence>
<gene>
    <name evidence="7" type="ORF">JQX41_01635</name>
    <name evidence="8" type="ORF">JQX48_01635</name>
</gene>
<dbReference type="PANTHER" id="PTHR21266:SF60">
    <property type="entry name" value="3-KETOSTEROID-9-ALPHA-MONOOXYGENASE, OXYGENASE COMPONENT"/>
    <property type="match status" value="1"/>
</dbReference>
<keyword evidence="10" id="KW-1185">Reference proteome</keyword>
<evidence type="ECO:0000256" key="3">
    <source>
        <dbReference type="ARBA" id="ARBA00023002"/>
    </source>
</evidence>
<evidence type="ECO:0000313" key="10">
    <source>
        <dbReference type="Proteomes" id="UP000809440"/>
    </source>
</evidence>
<comment type="caution">
    <text evidence="7">The sequence shown here is derived from an EMBL/GenBank/DDBJ whole genome shotgun (WGS) entry which is preliminary data.</text>
</comment>
<sequence>MNWVAVALTEDVPPGVVIPSRIEDTDLAIWCTPSGRYHAWSDRCPHRGMRLSHGFVRGDTLACIYHGWQYNEEGACDYIPAHPKLTPPDTICVPTYTCTEAGGVIWVSLNKTDSALPALGGRKPVRSLPINLSANDLAAHFGAEDYTTIAVVSDHDVLIAVQPCTDNACMAHVLASPDKDRTTVSRWLEDLRATLEGMPS</sequence>
<keyword evidence="5" id="KW-0411">Iron-sulfur</keyword>
<dbReference type="GO" id="GO:0016491">
    <property type="term" value="F:oxidoreductase activity"/>
    <property type="evidence" value="ECO:0007669"/>
    <property type="project" value="UniProtKB-KW"/>
</dbReference>
<dbReference type="PROSITE" id="PS51296">
    <property type="entry name" value="RIESKE"/>
    <property type="match status" value="1"/>
</dbReference>
<dbReference type="CDD" id="cd03469">
    <property type="entry name" value="Rieske_RO_Alpha_N"/>
    <property type="match status" value="1"/>
</dbReference>
<dbReference type="Proteomes" id="UP000755667">
    <property type="component" value="Unassembled WGS sequence"/>
</dbReference>
<dbReference type="InterPro" id="IPR050584">
    <property type="entry name" value="Cholesterol_7-desaturase"/>
</dbReference>
<evidence type="ECO:0000256" key="4">
    <source>
        <dbReference type="ARBA" id="ARBA00023004"/>
    </source>
</evidence>
<dbReference type="GO" id="GO:0051537">
    <property type="term" value="F:2 iron, 2 sulfur cluster binding"/>
    <property type="evidence" value="ECO:0007669"/>
    <property type="project" value="UniProtKB-KW"/>
</dbReference>
<dbReference type="InterPro" id="IPR017941">
    <property type="entry name" value="Rieske_2Fe-2S"/>
</dbReference>
<dbReference type="OrthoDB" id="9800776at2"/>
<evidence type="ECO:0000256" key="5">
    <source>
        <dbReference type="ARBA" id="ARBA00023014"/>
    </source>
</evidence>
<keyword evidence="4" id="KW-0408">Iron</keyword>
<protein>
    <submittedName>
        <fullName evidence="7">Rieske (2Fe-2S) protein</fullName>
    </submittedName>
</protein>
<keyword evidence="1" id="KW-0001">2Fe-2S</keyword>
<dbReference type="PANTHER" id="PTHR21266">
    <property type="entry name" value="IRON-SULFUR DOMAIN CONTAINING PROTEIN"/>
    <property type="match status" value="1"/>
</dbReference>
<dbReference type="GO" id="GO:0005506">
    <property type="term" value="F:iron ion binding"/>
    <property type="evidence" value="ECO:0007669"/>
    <property type="project" value="InterPro"/>
</dbReference>
<dbReference type="EMBL" id="JAFBXE010000001">
    <property type="protein sequence ID" value="MBM2410990.1"/>
    <property type="molecule type" value="Genomic_DNA"/>
</dbReference>
<organism evidence="7 9">
    <name type="scientific">Marivita cryptomonadis</name>
    <dbReference type="NCBI Taxonomy" id="505252"/>
    <lineage>
        <taxon>Bacteria</taxon>
        <taxon>Pseudomonadati</taxon>
        <taxon>Pseudomonadota</taxon>
        <taxon>Alphaproteobacteria</taxon>
        <taxon>Rhodobacterales</taxon>
        <taxon>Roseobacteraceae</taxon>
        <taxon>Marivita</taxon>
    </lineage>
</organism>
<proteinExistence type="predicted"/>
<dbReference type="Gene3D" id="2.102.10.10">
    <property type="entry name" value="Rieske [2Fe-2S] iron-sulphur domain"/>
    <property type="match status" value="1"/>
</dbReference>
<dbReference type="SUPFAM" id="SSF50022">
    <property type="entry name" value="ISP domain"/>
    <property type="match status" value="1"/>
</dbReference>
<keyword evidence="2" id="KW-0479">Metal-binding</keyword>
<evidence type="ECO:0000256" key="2">
    <source>
        <dbReference type="ARBA" id="ARBA00022723"/>
    </source>
</evidence>
<dbReference type="RefSeq" id="WP_085628223.1">
    <property type="nucleotide sequence ID" value="NZ_JAFBWU010000001.1"/>
</dbReference>
<dbReference type="InterPro" id="IPR036922">
    <property type="entry name" value="Rieske_2Fe-2S_sf"/>
</dbReference>
<accession>A0A9Q2NUG5</accession>
<dbReference type="EMBL" id="JAFBXF010000001">
    <property type="protein sequence ID" value="MBM2415657.1"/>
    <property type="molecule type" value="Genomic_DNA"/>
</dbReference>
<evidence type="ECO:0000259" key="6">
    <source>
        <dbReference type="PROSITE" id="PS51296"/>
    </source>
</evidence>
<dbReference type="InterPro" id="IPR015881">
    <property type="entry name" value="ARHD_Rieske_2Fe_2S"/>
</dbReference>
<dbReference type="Pfam" id="PF00355">
    <property type="entry name" value="Rieske"/>
    <property type="match status" value="1"/>
</dbReference>
<keyword evidence="3" id="KW-0560">Oxidoreductase</keyword>
<name>A0A9Q2NUG5_9RHOB</name>
<reference evidence="7 10" key="1">
    <citation type="submission" date="2021-01" db="EMBL/GenBank/DDBJ databases">
        <title>Diatom-associated Roseobacters Show Island Model of Population Structure.</title>
        <authorList>
            <person name="Qu L."/>
            <person name="Feng X."/>
            <person name="Chen Y."/>
            <person name="Li L."/>
            <person name="Wang X."/>
            <person name="Hu Z."/>
            <person name="Wang H."/>
            <person name="Luo H."/>
        </authorList>
    </citation>
    <scope>NUCLEOTIDE SEQUENCE</scope>
    <source>
        <strain evidence="8 10">CC28-63</strain>
        <strain evidence="7">CC28-69</strain>
    </source>
</reference>
<feature type="domain" description="Rieske" evidence="6">
    <location>
        <begin position="4"/>
        <end position="107"/>
    </location>
</feature>
<dbReference type="Proteomes" id="UP000809440">
    <property type="component" value="Unassembled WGS sequence"/>
</dbReference>
<dbReference type="PROSITE" id="PS00570">
    <property type="entry name" value="RING_HYDROXYL_ALPHA"/>
    <property type="match status" value="1"/>
</dbReference>
<dbReference type="AlphaFoldDB" id="A0A9Q2NUG5"/>